<name>A0A1S9RBI8_PENBI</name>
<dbReference type="Pfam" id="PF12511">
    <property type="entry name" value="DUF3716"/>
    <property type="match status" value="1"/>
</dbReference>
<evidence type="ECO:0000256" key="1">
    <source>
        <dbReference type="SAM" id="MobiDB-lite"/>
    </source>
</evidence>
<evidence type="ECO:0000313" key="3">
    <source>
        <dbReference type="Proteomes" id="UP000190744"/>
    </source>
</evidence>
<dbReference type="EMBL" id="LJBN01000212">
    <property type="protein sequence ID" value="OOQ82755.1"/>
    <property type="molecule type" value="Genomic_DNA"/>
</dbReference>
<protein>
    <submittedName>
        <fullName evidence="2">Uncharacterized protein</fullName>
    </submittedName>
</protein>
<dbReference type="InterPro" id="IPR022190">
    <property type="entry name" value="DUF3716"/>
</dbReference>
<accession>A0A1S9RBI8</accession>
<dbReference type="AlphaFoldDB" id="A0A1S9RBI8"/>
<gene>
    <name evidence="2" type="ORF">PEBR_37715</name>
</gene>
<feature type="region of interest" description="Disordered" evidence="1">
    <location>
        <begin position="24"/>
        <end position="43"/>
    </location>
</feature>
<organism evidence="2 3">
    <name type="scientific">Penicillium brasilianum</name>
    <dbReference type="NCBI Taxonomy" id="104259"/>
    <lineage>
        <taxon>Eukaryota</taxon>
        <taxon>Fungi</taxon>
        <taxon>Dikarya</taxon>
        <taxon>Ascomycota</taxon>
        <taxon>Pezizomycotina</taxon>
        <taxon>Eurotiomycetes</taxon>
        <taxon>Eurotiomycetidae</taxon>
        <taxon>Eurotiales</taxon>
        <taxon>Aspergillaceae</taxon>
        <taxon>Penicillium</taxon>
    </lineage>
</organism>
<proteinExistence type="predicted"/>
<feature type="region of interest" description="Disordered" evidence="1">
    <location>
        <begin position="326"/>
        <end position="373"/>
    </location>
</feature>
<reference evidence="3" key="1">
    <citation type="submission" date="2015-09" db="EMBL/GenBank/DDBJ databases">
        <authorList>
            <person name="Fill T.P."/>
            <person name="Baretta J.F."/>
            <person name="de Almeida L.G."/>
            <person name="Rocha M."/>
            <person name="de Souza D.H."/>
            <person name="Malavazi I."/>
            <person name="Cerdeira L.T."/>
            <person name="Hong H."/>
            <person name="Samborskyy M."/>
            <person name="de Vasconcelos A.T."/>
            <person name="Leadlay P."/>
            <person name="Rodrigues-Filho E."/>
        </authorList>
    </citation>
    <scope>NUCLEOTIDE SEQUENCE [LARGE SCALE GENOMIC DNA]</scope>
    <source>
        <strain evidence="3">LaBioMMi 136</strain>
    </source>
</reference>
<sequence length="373" mass="42205">MADPSPQQNLTIIVNDVIDITQVPTISGPIPPQKELPQASEDDFDFLPEPRHGTTDHVEPNSWADWVKKKIQDMTRRKQWSTSYIIRKRPIREPIFWNLDRGKDFLSRMHDNRDWSSLWAQHKAIVLQIVGTLAETACFSCRNGYGLFTSCVVVDDLMGGSCANCCGNRATRCSFFRFATYKQTETPRQDRGAMKRNRATHGKRGHWSSKYAESKLGRSVHITARAARGRLGNQKSMTQLNLGFENILSAIESETLKSERVKVVSNMQSVNDQVETFLKEMRELTIIGMECDEDVIMQSVDEADNAIVINDDEDVTGGVIKMETAEPRGIKTESSKWEGDVKPEIKKDKQNIDGDTCEHKGESDGNVHIKEEN</sequence>
<comment type="caution">
    <text evidence="2">The sequence shown here is derived from an EMBL/GenBank/DDBJ whole genome shotgun (WGS) entry which is preliminary data.</text>
</comment>
<evidence type="ECO:0000313" key="2">
    <source>
        <dbReference type="EMBL" id="OOQ82755.1"/>
    </source>
</evidence>
<dbReference type="Proteomes" id="UP000190744">
    <property type="component" value="Unassembled WGS sequence"/>
</dbReference>